<keyword evidence="1" id="KW-0732">Signal</keyword>
<sequence>MRGKILLLFLILAAFQSLSFKLFDFNWNIFHFIMKKENAKMKNKKLDAMKSIASPKYLLSIHFQCTSFSAFIFSNPKSKTL</sequence>
<comment type="caution">
    <text evidence="2">The sequence shown here is derived from an EMBL/GenBank/DDBJ whole genome shotgun (WGS) entry which is preliminary data.</text>
</comment>
<dbReference type="AlphaFoldDB" id="A0A0V0U9V5"/>
<dbReference type="Proteomes" id="UP000055048">
    <property type="component" value="Unassembled WGS sequence"/>
</dbReference>
<dbReference type="EMBL" id="JYDJ01000035">
    <property type="protein sequence ID" value="KRX47985.1"/>
    <property type="molecule type" value="Genomic_DNA"/>
</dbReference>
<proteinExistence type="predicted"/>
<accession>A0A0V0U9V5</accession>
<feature type="chain" id="PRO_5006869845" evidence="1">
    <location>
        <begin position="20"/>
        <end position="81"/>
    </location>
</feature>
<evidence type="ECO:0000256" key="1">
    <source>
        <dbReference type="SAM" id="SignalP"/>
    </source>
</evidence>
<organism evidence="2 3">
    <name type="scientific">Trichinella murrelli</name>
    <dbReference type="NCBI Taxonomy" id="144512"/>
    <lineage>
        <taxon>Eukaryota</taxon>
        <taxon>Metazoa</taxon>
        <taxon>Ecdysozoa</taxon>
        <taxon>Nematoda</taxon>
        <taxon>Enoplea</taxon>
        <taxon>Dorylaimia</taxon>
        <taxon>Trichinellida</taxon>
        <taxon>Trichinellidae</taxon>
        <taxon>Trichinella</taxon>
    </lineage>
</organism>
<gene>
    <name evidence="2" type="ORF">T05_11078</name>
</gene>
<evidence type="ECO:0000313" key="2">
    <source>
        <dbReference type="EMBL" id="KRX47985.1"/>
    </source>
</evidence>
<reference evidence="2 3" key="1">
    <citation type="submission" date="2015-01" db="EMBL/GenBank/DDBJ databases">
        <title>Evolution of Trichinella species and genotypes.</title>
        <authorList>
            <person name="Korhonen P.K."/>
            <person name="Edoardo P."/>
            <person name="Giuseppe L.R."/>
            <person name="Gasser R.B."/>
        </authorList>
    </citation>
    <scope>NUCLEOTIDE SEQUENCE [LARGE SCALE GENOMIC DNA]</scope>
    <source>
        <strain evidence="2">ISS417</strain>
    </source>
</reference>
<evidence type="ECO:0000313" key="3">
    <source>
        <dbReference type="Proteomes" id="UP000055048"/>
    </source>
</evidence>
<keyword evidence="3" id="KW-1185">Reference proteome</keyword>
<feature type="signal peptide" evidence="1">
    <location>
        <begin position="1"/>
        <end position="19"/>
    </location>
</feature>
<name>A0A0V0U9V5_9BILA</name>
<protein>
    <submittedName>
        <fullName evidence="2">Uncharacterized protein</fullName>
    </submittedName>
</protein>